<organism evidence="2 3">
    <name type="scientific">Stephania japonica</name>
    <dbReference type="NCBI Taxonomy" id="461633"/>
    <lineage>
        <taxon>Eukaryota</taxon>
        <taxon>Viridiplantae</taxon>
        <taxon>Streptophyta</taxon>
        <taxon>Embryophyta</taxon>
        <taxon>Tracheophyta</taxon>
        <taxon>Spermatophyta</taxon>
        <taxon>Magnoliopsida</taxon>
        <taxon>Ranunculales</taxon>
        <taxon>Menispermaceae</taxon>
        <taxon>Menispermoideae</taxon>
        <taxon>Cissampelideae</taxon>
        <taxon>Stephania</taxon>
    </lineage>
</organism>
<feature type="compositionally biased region" description="Basic and acidic residues" evidence="1">
    <location>
        <begin position="38"/>
        <end position="48"/>
    </location>
</feature>
<dbReference type="Proteomes" id="UP001417504">
    <property type="component" value="Unassembled WGS sequence"/>
</dbReference>
<gene>
    <name evidence="2" type="ORF">Sjap_002517</name>
</gene>
<name>A0AAP0KM08_9MAGN</name>
<proteinExistence type="predicted"/>
<feature type="region of interest" description="Disordered" evidence="1">
    <location>
        <begin position="38"/>
        <end position="60"/>
    </location>
</feature>
<dbReference type="AlphaFoldDB" id="A0AAP0KM08"/>
<sequence>MASDGNADHSRWFATRRAITILLEITLTKLTTTNRDAPRAVRLHDRHGNVSGNPPSHRIDDKATMKVVSDEKVVRHKHELSLVPDIPGHGGTAVVLPTTADSSEEKHNTHEMNIT</sequence>
<protein>
    <submittedName>
        <fullName evidence="2">Uncharacterized protein</fullName>
    </submittedName>
</protein>
<dbReference type="EMBL" id="JBBNAE010000001">
    <property type="protein sequence ID" value="KAK9155037.1"/>
    <property type="molecule type" value="Genomic_DNA"/>
</dbReference>
<evidence type="ECO:0000256" key="1">
    <source>
        <dbReference type="SAM" id="MobiDB-lite"/>
    </source>
</evidence>
<keyword evidence="3" id="KW-1185">Reference proteome</keyword>
<comment type="caution">
    <text evidence="2">The sequence shown here is derived from an EMBL/GenBank/DDBJ whole genome shotgun (WGS) entry which is preliminary data.</text>
</comment>
<evidence type="ECO:0000313" key="3">
    <source>
        <dbReference type="Proteomes" id="UP001417504"/>
    </source>
</evidence>
<evidence type="ECO:0000313" key="2">
    <source>
        <dbReference type="EMBL" id="KAK9155037.1"/>
    </source>
</evidence>
<accession>A0AAP0KM08</accession>
<reference evidence="2 3" key="1">
    <citation type="submission" date="2024-01" db="EMBL/GenBank/DDBJ databases">
        <title>Genome assemblies of Stephania.</title>
        <authorList>
            <person name="Yang L."/>
        </authorList>
    </citation>
    <scope>NUCLEOTIDE SEQUENCE [LARGE SCALE GENOMIC DNA]</scope>
    <source>
        <strain evidence="2">QJT</strain>
        <tissue evidence="2">Leaf</tissue>
    </source>
</reference>